<proteinExistence type="predicted"/>
<keyword evidence="2" id="KW-1185">Reference proteome</keyword>
<gene>
    <name evidence="1" type="ORF">MILVUS5_LOCUS18057</name>
</gene>
<name>A0ACB0K327_TRIPR</name>
<evidence type="ECO:0000313" key="2">
    <source>
        <dbReference type="Proteomes" id="UP001177021"/>
    </source>
</evidence>
<sequence length="4258" mass="475166">MFEAHVLHLLRRYLGEYVHGLSSEALRISVWKGDVVLKDLKLKSEALNALKLPVTVKAGFVGTITLKVPWKSLGKEPVIVLIDRVFVLANPAPDSRTMKEEDREKLFQDKLQQIEEAESATLDAISKSKLGSPSSGNSWLSSLISTIIGNLKISISNVHIRYEDSVSNPGHPFSSGVTLAKLAAVTMDEHGNETFDTSGALDRLRKSVHLERLALYHDSDRLPWEIDKRWEDISPHEWIEIFEDGIKEPTDHHKSVSKWAMNRTFLVYPINAVLQYHRLGNQERSDPNIPFEKVSLVLTDVSLTLTEAQYHDWIKLLEAVSRYKIYMEVSHLRPSVPISKAPYLWWQYAAQATLQQLKMCYRLSWDQIRHLCQRRRRYIQLYVASLKQSPDVNHLEIREIEKDLDSKVILLWRLLAHAKVESVKSKVAAEERKIKNKSWFSFRWRADTEESSLSDVSEEQHLNEERLTTEEWQAINKLLSFQPEEELMVRSTKDVQNMVQFMVTVSIGQAAARIISVNQVEIVCARFEQLDVSTKFRHRSVYCDVLLKFYGLSAPEGSLTQSVYSEQKVNAVVASFVHLPIGENIDWRLSATIAPCHVTVLMDSIDRVFEFLKRSRAVSPTVALETATALQMKFEKVTRRAQEQFQMVLEEQSRFAFDIDLDAPKVRVPLRTSGSDRCDSHFLLDFGHFTLHTAESQSDEQRQNLYSRFYITGRDIAAFFTDCGSDFGSCSLVKPTYDNQIKNSPITEKDENVYSLIDRCGMAVLVNQIKLPHPSYPSTLISIQVPNLGIHFSSERYFRIMELLKILYKTMETCSQPTSDSFQSKLASWSPADLATDGRILVWKGIGNSVATWQPCFLVLSGSYLYVFESAKSQSYQRYLSMAGRQVLDVPPMNVGGSPFCIAVSTRGMDIQKALESSSTWILDFREEEEKCGWFKGLIQATYQASTPLSVDVLGNSEGADASYNILNTTNSKAADIVINGALVEAKLFIYGKAGSTTDGNLDESLILEIVADGGKVHVVLADGDLTVKMKLHSLKIKDELQGRLSVSPQYLAVSVLKKETLCSSDSTDSHGKDVSLGIPDDDDSFSDALSEFISQTDGGHSLHNMELDQQGLMGVASDFESLESLIHEKEIEKGRSTPHEVYYEAEGSDTSNFVSMSFSTRSSSSPDYDGIDTQMCVRMSKLEFFCNRPTIVALISFGLDIGSGNKGTSDADTLKTSPEKPSAKERSDEKGRVRGLLGFGKERVVFRLDMNMDSVTIFLNKEDGSQLAMLVQESFLMDLKVHPSSLSIDGTLGNFRLCDMSLGTDQCWDWLCDIRNSGVDSLIKFKFTSYSAEDDDYDGYDYSLQGQLSAVRIVFLYRFVQEITGYFMELASPHTEEAIKLVDKVGGFEWLIQKYEIDGATALKLDLALETPIIVVPRNSTSKDFIQLDLGKLQIKNEFSWHGSREEDPSAVHIDVLHAQILGINMSVGIDGCLGKPMIREGQGLDIFVRRSLRDVFRKVPTFSLEVKVDLLHGIMSDKEYKVILDCTFMNLSEQPRLPASFRGGKSGSKDTMKLLVDKVNLNSQILLSQTVTIIAVVMNNALLELCNGTDGESPLAHIALEGLWVSYRMTSLSETDLFVTIPKFSILDVRLDTKPEMRLMLGSSSDAFKQAVTQKVPFTFNPGSFRRTTSEAGIDDAPISTMLLMDYRWRTSSQSFVIRAQQPRVLVVPDFLLAVAEFFVPALGALTGREETTDPMNDPISKNSSIVLTEAVYRQDEDVVHLSPSKQLVADCVDIDEYTYDGCGKVICLSVETDTKEVRSTRFRPIIVIGRGKRLRFVNVKIENGSLLRNYTYLSNDSSYSISIEDGVDIVVPSNLSSGDESLDSMNQTPGSSLYSQSESNGTQSFTFETQVVSSEFTFYDGTKSFLDDSSYSEKLIRAKLDLSFMYASKEKDTWIRALVKDFTVEAGSGLIILDPVDISGGYTSVKDKTNISLLSTDICIHLSLSAVSLILNLQSQAYAALNFGNATPLVPCTNFDRLWVSEKETGPKNNITFWRPQAPANYVVLGDCVTSRPVPPSQAVMAVSNTYGRVRKPVDFHLIGSFQNIQGGGSDTHSVAASDCSLWLPVAPPGYTALGCVAHVGNQPPPNHVVHCLRSDLVTSAKYSDCIFNIPSNYQFTSGFSVWRVDNTIGSFFAHSSSGCPLNDRLFDLNHLLVWNSNRAPLVSPVSDFNSDQENNNQQTTKGTSTSGWDILKSISKATNCYMSTPNFERIWWDKGNDLRRPVSIWRPVARHGYAVLGDCITEGLEPPALGIIFKNDNPDISSKPLQFTKVSHIVGKGIDEVFFWYPIAPPGYVSLGCVVSRTDEAPRADLFCCPRMDLVSQANINEAPLSRSSSSRAPQSWSIWKVENQACTFLARSDLKKPSSRLAYIIGDSVKPKTRENINAELKLRYFSLTILDSLCGMMRPLFDTTITNIKLATHGGLHGMNAVLISSIVASTFNAQLEAWEPLVEPFDGIFKFETFDANAQSPFGLGKRIRISATSILNVNISAANLESFVGGVHSWRRQIEFEQKASKLKVEAGDQHSEGENTTFSALDEDDLQTVIVENKLGCDIFVKKVEHDVDTVDMLRHGDCVSVWIPPPRFSNRLNVADESREARYYVAVQILGAKGLPITDDGNSHNFFCALRLVVDNQASEQQKLFPQSARTKCVKPVISRINNLDEGNVKWNELFIFEVPRKAPAKLEIEVTNLAAKAGKGDVVGALSFSVGHGANTLKKIASVRMFHQPHDVQNIRSYPLTTMAQQSHVDIVHDGCLFVSTSYFERNTMVNLQKELESEDTSDKDIGFWVGLDPEGEWESIRSLLPLSVAPKLLQNEYIGMEVLMKNGKKHVIFRGLVAVVNDSDVLLNISTCHASCGHDPSRGTNTSNTVVEEVFQNQYYQSSSGWGNSLSGAHPDNPGHWSTRDFAYSSKDFFEPPLPPGWKWSSGWSIDKFQHVDKEGWAYGPDIKNLKWPPTSSKSSAKSSSDVARRRRWVRTRQTISEQGVESLQSGVSTVHPGASTVLSWRSTSKESEQCLQIRPNFDSSQPSYSWGHAVAVGSSYIYSKDQQLDPGFRQNTVTSDCSLKLNEIEKKDILLCCNPSSGSKQLWFSVGTDASVLNTELNIPVYDRKISINSPMKLENRLPSPAEFSISEKTKEGNCVERHRGVVSSRQSVHIYSVDIQKPLYLTLSVQHGWVMEKDPILLLDPSCSNHVSSFWMVHRQSRRKLRVSIEHDMGGTSAAPKTLRLFVPYWIVNDSSLPLAYRLVEVEPFENAERDSALLSRVKSAKTAFKNPISSLDRRYFSSRSNNLQVLEVIEDSSPYPSMLSPQDYAGRSGGTMFQSQKDTYLSPRLGISVSMRSSEVYSPGISLLELENKERIDVKAFKSERSYYKLSALLKMTSDRTKVVQFQPYTMFTNRVGCSLCLQQCDTQSVVWIHPTDPPKPFEWQSSAKVELLKLRIDGYKWSTPFSVSYEGVMRVSLKKDVGDETMQLRIAVRSGAKKSRFEVVFRLNSLSSPYRVENRSMFLPIHFRQADGIGDSWQLLLPNSSASFLWEDLGRRRLLELWVDGTDPLKSLKYDIDEISDHQPVHVTDGPTKALRVTIVKEEKTNVVKISDWMPETEPIGVLSKRQSSSVNDSQRQQPMSDTDFEFHINVDLADLGVSIIDHTPEEILYLSIQNLVLAYSTGLGSGISRFKLRMCGLQVDNQLPLTPMPVLFRPQRVVSETDYILKFSITMQSNGSLDLCVYPYIGLHGPESSAAFLINIHEPIIWRLHEMIQQVKISRLSESQTTAASVDPIIQIGVLNISEVRFKVSMAMSPSQRPRGVLGFWASLMTALGNMENMPVRINQRFNENINMRQTSMISMAISNIRKDLLGQPLQLLSGVDILGNASSALGHMSKGVAALSMDKKFIQSRQRQENKGVEDFGDVIREGGGALAKGLFRGVTGILTKPLEGAKTSGVEGFVQGVGKGIIGAAAQPVSGVLDLLSKTTEGANAMRMKIASAITSDEQLLRRRLPRVISGDNLLQLYDEYKAQGQVILQLAESGSFFGQVDLFKVRGKFALSDAYEDHFMVRKGKILMVTHRRVILLQQPSNIIGQRKFSPAKDPCSIVWDILWDDFGAMELTHGKKDNPKSPPSRLVLYLQSKSLDVKENLRIVKCIPESRQAIQVYSSIDHAFSIYGPGASKGLLKNKVTKPYSPLVDGPSVDVTPKEGVCPWSPGQMPGSAPLSSSFGSSSNH</sequence>
<evidence type="ECO:0000313" key="1">
    <source>
        <dbReference type="EMBL" id="CAJ2650147.1"/>
    </source>
</evidence>
<accession>A0ACB0K327</accession>
<organism evidence="1 2">
    <name type="scientific">Trifolium pratense</name>
    <name type="common">Red clover</name>
    <dbReference type="NCBI Taxonomy" id="57577"/>
    <lineage>
        <taxon>Eukaryota</taxon>
        <taxon>Viridiplantae</taxon>
        <taxon>Streptophyta</taxon>
        <taxon>Embryophyta</taxon>
        <taxon>Tracheophyta</taxon>
        <taxon>Spermatophyta</taxon>
        <taxon>Magnoliopsida</taxon>
        <taxon>eudicotyledons</taxon>
        <taxon>Gunneridae</taxon>
        <taxon>Pentapetalae</taxon>
        <taxon>rosids</taxon>
        <taxon>fabids</taxon>
        <taxon>Fabales</taxon>
        <taxon>Fabaceae</taxon>
        <taxon>Papilionoideae</taxon>
        <taxon>50 kb inversion clade</taxon>
        <taxon>NPAAA clade</taxon>
        <taxon>Hologalegina</taxon>
        <taxon>IRL clade</taxon>
        <taxon>Trifolieae</taxon>
        <taxon>Trifolium</taxon>
    </lineage>
</organism>
<comment type="caution">
    <text evidence="1">The sequence shown here is derived from an EMBL/GenBank/DDBJ whole genome shotgun (WGS) entry which is preliminary data.</text>
</comment>
<dbReference type="Proteomes" id="UP001177021">
    <property type="component" value="Unassembled WGS sequence"/>
</dbReference>
<reference evidence="1" key="1">
    <citation type="submission" date="2023-10" db="EMBL/GenBank/DDBJ databases">
        <authorList>
            <person name="Rodriguez Cubillos JULIANA M."/>
            <person name="De Vega J."/>
        </authorList>
    </citation>
    <scope>NUCLEOTIDE SEQUENCE</scope>
</reference>
<protein>
    <submittedName>
        <fullName evidence="1">Uncharacterized protein</fullName>
    </submittedName>
</protein>
<dbReference type="EMBL" id="CASHSV030000109">
    <property type="protein sequence ID" value="CAJ2650147.1"/>
    <property type="molecule type" value="Genomic_DNA"/>
</dbReference>